<feature type="transmembrane region" description="Helical" evidence="5">
    <location>
        <begin position="237"/>
        <end position="257"/>
    </location>
</feature>
<protein>
    <submittedName>
        <fullName evidence="6">Uncharacterized protein</fullName>
    </submittedName>
</protein>
<gene>
    <name evidence="6" type="ORF">LTR84_000203</name>
</gene>
<evidence type="ECO:0000256" key="4">
    <source>
        <dbReference type="ARBA" id="ARBA00023136"/>
    </source>
</evidence>
<dbReference type="InterPro" id="IPR003689">
    <property type="entry name" value="ZIP"/>
</dbReference>
<dbReference type="Pfam" id="PF02535">
    <property type="entry name" value="Zip"/>
    <property type="match status" value="1"/>
</dbReference>
<feature type="transmembrane region" description="Helical" evidence="5">
    <location>
        <begin position="21"/>
        <end position="42"/>
    </location>
</feature>
<proteinExistence type="predicted"/>
<evidence type="ECO:0000313" key="6">
    <source>
        <dbReference type="EMBL" id="KAK5064370.1"/>
    </source>
</evidence>
<sequence>MSDKPQCGGGAANLDDYDLPLHVAAVFLVFLFSIAGAGLPVVGKRLIPTAFASLSDPCLPSLLIDDYPAMPGVIMMFALFALFTIEMWLKAKTGGHSHGGPMGSGATTTHGTVGLATQGARPGVSTAQSLPPYGHSRDPSSYDFEKPHAYTHTYEVNASPREEMEQYNNMSDMPPWFQVFYAQYVRQREELKSAIMALTPPLVSETSSFDDGSSINLADPEASAVDAMTLKRMNLNITLLEGGILFHSIFVGMTISITTDGFLILLIAILFHQFFEGLGLGSRIAEVPYPKKAIRPWVLVVAFGTTCPIGQAIGLMTRNSYDPNSAFALILVGAFNAFSSGLLVYAALVDLLAEDFLSEEAQHLMTKKNKIVAFCYVLLGAAGMSVVGAFA</sequence>
<organism evidence="6 7">
    <name type="scientific">Exophiala bonariae</name>
    <dbReference type="NCBI Taxonomy" id="1690606"/>
    <lineage>
        <taxon>Eukaryota</taxon>
        <taxon>Fungi</taxon>
        <taxon>Dikarya</taxon>
        <taxon>Ascomycota</taxon>
        <taxon>Pezizomycotina</taxon>
        <taxon>Eurotiomycetes</taxon>
        <taxon>Chaetothyriomycetidae</taxon>
        <taxon>Chaetothyriales</taxon>
        <taxon>Herpotrichiellaceae</taxon>
        <taxon>Exophiala</taxon>
    </lineage>
</organism>
<dbReference type="PANTHER" id="PTHR11040:SF24">
    <property type="entry name" value="FE(2+) TRANSPORTER 3"/>
    <property type="match status" value="1"/>
</dbReference>
<keyword evidence="3 5" id="KW-1133">Transmembrane helix</keyword>
<dbReference type="GO" id="GO:0005385">
    <property type="term" value="F:zinc ion transmembrane transporter activity"/>
    <property type="evidence" value="ECO:0007669"/>
    <property type="project" value="TreeGrafter"/>
</dbReference>
<dbReference type="EMBL" id="JAVRRD010000001">
    <property type="protein sequence ID" value="KAK5064370.1"/>
    <property type="molecule type" value="Genomic_DNA"/>
</dbReference>
<reference evidence="6 7" key="1">
    <citation type="submission" date="2023-08" db="EMBL/GenBank/DDBJ databases">
        <title>Black Yeasts Isolated from many extreme environments.</title>
        <authorList>
            <person name="Coleine C."/>
            <person name="Stajich J.E."/>
            <person name="Selbmann L."/>
        </authorList>
    </citation>
    <scope>NUCLEOTIDE SEQUENCE [LARGE SCALE GENOMIC DNA]</scope>
    <source>
        <strain evidence="6 7">CCFEE 5792</strain>
    </source>
</reference>
<dbReference type="GO" id="GO:0005886">
    <property type="term" value="C:plasma membrane"/>
    <property type="evidence" value="ECO:0007669"/>
    <property type="project" value="TreeGrafter"/>
</dbReference>
<comment type="caution">
    <text evidence="6">The sequence shown here is derived from an EMBL/GenBank/DDBJ whole genome shotgun (WGS) entry which is preliminary data.</text>
</comment>
<feature type="transmembrane region" description="Helical" evidence="5">
    <location>
        <begin position="263"/>
        <end position="285"/>
    </location>
</feature>
<dbReference type="GeneID" id="89968425"/>
<dbReference type="PANTHER" id="PTHR11040">
    <property type="entry name" value="ZINC/IRON TRANSPORTER"/>
    <property type="match status" value="1"/>
</dbReference>
<feature type="transmembrane region" description="Helical" evidence="5">
    <location>
        <begin position="69"/>
        <end position="89"/>
    </location>
</feature>
<keyword evidence="2 5" id="KW-0812">Transmembrane</keyword>
<comment type="subcellular location">
    <subcellularLocation>
        <location evidence="1">Membrane</location>
        <topology evidence="1">Multi-pass membrane protein</topology>
    </subcellularLocation>
</comment>
<dbReference type="RefSeq" id="XP_064711694.1">
    <property type="nucleotide sequence ID" value="XM_064843834.1"/>
</dbReference>
<feature type="transmembrane region" description="Helical" evidence="5">
    <location>
        <begin position="326"/>
        <end position="351"/>
    </location>
</feature>
<evidence type="ECO:0000256" key="2">
    <source>
        <dbReference type="ARBA" id="ARBA00022692"/>
    </source>
</evidence>
<evidence type="ECO:0000256" key="5">
    <source>
        <dbReference type="SAM" id="Phobius"/>
    </source>
</evidence>
<dbReference type="AlphaFoldDB" id="A0AAV9NSI8"/>
<name>A0AAV9NSI8_9EURO</name>
<keyword evidence="7" id="KW-1185">Reference proteome</keyword>
<feature type="transmembrane region" description="Helical" evidence="5">
    <location>
        <begin position="297"/>
        <end position="314"/>
    </location>
</feature>
<evidence type="ECO:0000256" key="3">
    <source>
        <dbReference type="ARBA" id="ARBA00022989"/>
    </source>
</evidence>
<dbReference type="Proteomes" id="UP001358417">
    <property type="component" value="Unassembled WGS sequence"/>
</dbReference>
<accession>A0AAV9NSI8</accession>
<evidence type="ECO:0000256" key="1">
    <source>
        <dbReference type="ARBA" id="ARBA00004141"/>
    </source>
</evidence>
<feature type="transmembrane region" description="Helical" evidence="5">
    <location>
        <begin position="371"/>
        <end position="390"/>
    </location>
</feature>
<evidence type="ECO:0000313" key="7">
    <source>
        <dbReference type="Proteomes" id="UP001358417"/>
    </source>
</evidence>
<keyword evidence="4 5" id="KW-0472">Membrane</keyword>